<dbReference type="EMBL" id="CAINUL010000002">
    <property type="protein sequence ID" value="CAD0107410.1"/>
    <property type="molecule type" value="Genomic_DNA"/>
</dbReference>
<dbReference type="AlphaFoldDB" id="A0A9N8K995"/>
<proteinExistence type="predicted"/>
<gene>
    <name evidence="3" type="ORF">AWRI4620_LOCUS1665</name>
</gene>
<dbReference type="Gene3D" id="3.40.50.150">
    <property type="entry name" value="Vaccinia Virus protein VP39"/>
    <property type="match status" value="1"/>
</dbReference>
<evidence type="ECO:0000256" key="1">
    <source>
        <dbReference type="SAM" id="MobiDB-lite"/>
    </source>
</evidence>
<dbReference type="InterPro" id="IPR029063">
    <property type="entry name" value="SAM-dependent_MTases_sf"/>
</dbReference>
<feature type="domain" description="Ribosomal RNA methyltransferase FtsJ" evidence="2">
    <location>
        <begin position="98"/>
        <end position="207"/>
    </location>
</feature>
<evidence type="ECO:0000259" key="2">
    <source>
        <dbReference type="Pfam" id="PF01728"/>
    </source>
</evidence>
<dbReference type="SUPFAM" id="SSF53335">
    <property type="entry name" value="S-adenosyl-L-methionine-dependent methyltransferases"/>
    <property type="match status" value="1"/>
</dbReference>
<protein>
    <recommendedName>
        <fullName evidence="2">Ribosomal RNA methyltransferase FtsJ domain-containing protein</fullName>
    </recommendedName>
</protein>
<dbReference type="Proteomes" id="UP000745764">
    <property type="component" value="Unassembled WGS sequence"/>
</dbReference>
<accession>A0A9N8K995</accession>
<organism evidence="3 4">
    <name type="scientific">Aureobasidium uvarum</name>
    <dbReference type="NCBI Taxonomy" id="2773716"/>
    <lineage>
        <taxon>Eukaryota</taxon>
        <taxon>Fungi</taxon>
        <taxon>Dikarya</taxon>
        <taxon>Ascomycota</taxon>
        <taxon>Pezizomycotina</taxon>
        <taxon>Dothideomycetes</taxon>
        <taxon>Dothideomycetidae</taxon>
        <taxon>Dothideales</taxon>
        <taxon>Saccotheciaceae</taxon>
        <taxon>Aureobasidium</taxon>
    </lineage>
</organism>
<dbReference type="GO" id="GO:0008168">
    <property type="term" value="F:methyltransferase activity"/>
    <property type="evidence" value="ECO:0007669"/>
    <property type="project" value="InterPro"/>
</dbReference>
<evidence type="ECO:0000313" key="4">
    <source>
        <dbReference type="Proteomes" id="UP000745764"/>
    </source>
</evidence>
<name>A0A9N8K995_9PEZI</name>
<keyword evidence="4" id="KW-1185">Reference proteome</keyword>
<dbReference type="OrthoDB" id="417125at2759"/>
<dbReference type="Pfam" id="PF01728">
    <property type="entry name" value="FtsJ"/>
    <property type="match status" value="1"/>
</dbReference>
<dbReference type="GO" id="GO:0032259">
    <property type="term" value="P:methylation"/>
    <property type="evidence" value="ECO:0007669"/>
    <property type="project" value="InterPro"/>
</dbReference>
<sequence length="338" mass="38301">MSPGPLATTGPADLGPRRSQDLLSREFREYLSSDPDYRRLDELQQKGWNNPEGDQYFNARRQKSASADRGGGKYALLRMMKNIGDQFNTKTGAFEISSAQPKVLDFCMAPGGFVSCALKYNESAKVDAFSLHPNQGGHRVLVDYGIKDERVTMVYKDVTMFAAEFGVPSSPEHHSRWKHLQQKWPYHTPHYDLVICDGAILPSSGYQDSFMIEINSMMTFRLINLFHEFSSVRLFKPPRAHAIKSSFYLLARNVQSDSQPCLEAMTLFKHIWEQTTFETISEATYRLCNEFSVERRPLSPELEEFGSRYIELARPLWNVQADALAAASFTKVTAAAPS</sequence>
<evidence type="ECO:0000313" key="3">
    <source>
        <dbReference type="EMBL" id="CAD0107410.1"/>
    </source>
</evidence>
<dbReference type="InterPro" id="IPR002877">
    <property type="entry name" value="RNA_MeTrfase_FtsJ_dom"/>
</dbReference>
<reference evidence="3" key="1">
    <citation type="submission" date="2020-06" db="EMBL/GenBank/DDBJ databases">
        <authorList>
            <person name="Onetto C."/>
        </authorList>
    </citation>
    <scope>NUCLEOTIDE SEQUENCE</scope>
</reference>
<feature type="region of interest" description="Disordered" evidence="1">
    <location>
        <begin position="45"/>
        <end position="65"/>
    </location>
</feature>
<comment type="caution">
    <text evidence="3">The sequence shown here is derived from an EMBL/GenBank/DDBJ whole genome shotgun (WGS) entry which is preliminary data.</text>
</comment>